<dbReference type="InterPro" id="IPR010272">
    <property type="entry name" value="T6SS_TssF"/>
</dbReference>
<protein>
    <recommendedName>
        <fullName evidence="3">Type VI secretion system baseplate subunit TssF</fullName>
    </recommendedName>
</protein>
<dbReference type="AlphaFoldDB" id="A0AA94FAI9"/>
<dbReference type="Proteomes" id="UP000290588">
    <property type="component" value="Unassembled WGS sequence"/>
</dbReference>
<gene>
    <name evidence="1" type="ORF">CP962_14505</name>
</gene>
<organism evidence="1 2">
    <name type="scientific">Arcobacter ellisii</name>
    <dbReference type="NCBI Taxonomy" id="913109"/>
    <lineage>
        <taxon>Bacteria</taxon>
        <taxon>Pseudomonadati</taxon>
        <taxon>Campylobacterota</taxon>
        <taxon>Epsilonproteobacteria</taxon>
        <taxon>Campylobacterales</taxon>
        <taxon>Arcobacteraceae</taxon>
        <taxon>Arcobacter</taxon>
    </lineage>
</organism>
<feature type="non-terminal residue" evidence="1">
    <location>
        <position position="46"/>
    </location>
</feature>
<evidence type="ECO:0008006" key="3">
    <source>
        <dbReference type="Google" id="ProtNLM"/>
    </source>
</evidence>
<comment type="caution">
    <text evidence="1">The sequence shown here is derived from an EMBL/GenBank/DDBJ whole genome shotgun (WGS) entry which is preliminary data.</text>
</comment>
<proteinExistence type="predicted"/>
<dbReference type="PANTHER" id="PTHR35370">
    <property type="entry name" value="CYTOPLASMIC PROTEIN-RELATED-RELATED"/>
    <property type="match status" value="1"/>
</dbReference>
<dbReference type="EMBL" id="NXIG01000099">
    <property type="protein sequence ID" value="RXI25486.1"/>
    <property type="molecule type" value="Genomic_DNA"/>
</dbReference>
<sequence length="46" mass="5435">MDPQLLEYYNRELVYMRELAGEFARQHPKVAKRLGMHGIEVADPYV</sequence>
<accession>A0AA94FAI9</accession>
<evidence type="ECO:0000313" key="2">
    <source>
        <dbReference type="Proteomes" id="UP000290588"/>
    </source>
</evidence>
<dbReference type="Pfam" id="PF05947">
    <property type="entry name" value="T6SS_TssF"/>
    <property type="match status" value="1"/>
</dbReference>
<reference evidence="1 2" key="1">
    <citation type="submission" date="2017-09" db="EMBL/GenBank/DDBJ databases">
        <title>Genomics of the genus Arcobacter.</title>
        <authorList>
            <person name="Perez-Cataluna A."/>
            <person name="Figueras M.J."/>
            <person name="Salas-Masso N."/>
        </authorList>
    </citation>
    <scope>NUCLEOTIDE SEQUENCE [LARGE SCALE GENOMIC DNA]</scope>
    <source>
        <strain evidence="1 2">CECT 7837</strain>
    </source>
</reference>
<dbReference type="PANTHER" id="PTHR35370:SF1">
    <property type="entry name" value="TYPE VI SECRETION SYSTEM COMPONENT TSSF1"/>
    <property type="match status" value="1"/>
</dbReference>
<evidence type="ECO:0000313" key="1">
    <source>
        <dbReference type="EMBL" id="RXI25486.1"/>
    </source>
</evidence>
<name>A0AA94FAI9_9BACT</name>